<organism evidence="10 11">
    <name type="scientific">Golovinomyces cichoracearum</name>
    <dbReference type="NCBI Taxonomy" id="62708"/>
    <lineage>
        <taxon>Eukaryota</taxon>
        <taxon>Fungi</taxon>
        <taxon>Dikarya</taxon>
        <taxon>Ascomycota</taxon>
        <taxon>Pezizomycotina</taxon>
        <taxon>Leotiomycetes</taxon>
        <taxon>Erysiphales</taxon>
        <taxon>Erysiphaceae</taxon>
        <taxon>Golovinomyces</taxon>
    </lineage>
</organism>
<keyword evidence="3" id="KW-0479">Metal-binding</keyword>
<dbReference type="GO" id="GO:0004190">
    <property type="term" value="F:aspartic-type endopeptidase activity"/>
    <property type="evidence" value="ECO:0007669"/>
    <property type="project" value="UniProtKB-KW"/>
</dbReference>
<evidence type="ECO:0000256" key="1">
    <source>
        <dbReference type="ARBA" id="ARBA00022578"/>
    </source>
</evidence>
<dbReference type="InterPro" id="IPR001584">
    <property type="entry name" value="Integrase_cat-core"/>
</dbReference>
<dbReference type="GO" id="GO:0003964">
    <property type="term" value="F:RNA-directed DNA polymerase activity"/>
    <property type="evidence" value="ECO:0007669"/>
    <property type="project" value="UniProtKB-EC"/>
</dbReference>
<dbReference type="InterPro" id="IPR054722">
    <property type="entry name" value="PolX-like_BBD"/>
</dbReference>
<dbReference type="OrthoDB" id="3599317at2759"/>
<sequence>MSSEKAIIPKLIGSQNYAIWALRMKAHLTDRGYKAIILSDESNDDLNDRALAAIHLFLEDGPLLQIQNEERAHVAWKELKSLYSPSGFSADFLVLRELFKCKLKRFGSMEEFLNTIKRLRDDLKTKDLDFPPKYYYFWVLNNLTPEYEMLVLSISQGMRGKTDSYDLESLFSNLIDESKRLGSLDNSVDTALLASLRGKFGKNPKPKGINNYRIQKNKFCKKCKTNTHQTADCFILYPHKAPKNWRHPSRATYNAQKSSNHAQAIIPQDSKESQNDTNEVLLNQATTDLLDFDMDCDFNVNEVYITHHNNQTSAEYLLGIDDPPRDVPRNDLSTYSFILDTAATSHIICEKSYFANYKVCQKIVRWGSAKSMIIKAVGDVYIRFKESSQVYVFKDCLYMPEIGINIISQSKLKDDKVTIFDKDHVVIKTHDQIMATGKKRNNLYYLDIDAIIHPNQLLNINSSTNDDLSQTRPNVVDMKDIHSRMGHISHDYIKYLLQNTRGVTKITNNDKTDLKCCETCIRGKFTNQINKTSSERQFAYLEKVSSDICGPIRPVTYDNHKYFITFLDAHSRFLEIKLLRSKDLACDAFTQYANLYENNANNKRIRILATDNGAEYINKRMKTVLEKKGITHQLSPAYTKEPNGLIERVNRTIVNRIRCMLITSNLPRELWGEACLTAAYLYNRCPHSSLDFKTPFELKYGHKPDISRIRTFGSICFYKNKGPNVKKLDDKAIKGVLVGLNENLYKVYNPTLKKSIWVRDVHILENQFIPSSSEILHHPSLIEVGLSSYTRDVARTATVPQRESAIHSEQNDVSDDIDEISCAQPNDPNKDKFIRCAKTQLASSDCPQNINDSDDIDELALMLNINNEPNTFKQATQSEQSHEWYKAMQAEVDELESQNTWTLTPLPPGKIPLKGRWVYKLKTDLQGNITRYRARWVVKGFHQQPGIDYLDTFSTTCRPESYRIIFMLAMHQKWRLRQYDVKNAFIHAKIDHEIYVEQPSGFERSDNGHKTSPKTYCKLNKALYGLKQSPRLWYEHLRSVLETQGFIVMPHDSAIFIQPQKLIIIVCHVDDLITTGPDDDQIDHLMGQLSKTIKIETIGQINQFLGMEIIPDYHNRSIKINQTKYTIGMLTRFQKENVKPVSSPVELGVNMQPSTEQASHGETHRYQQQVGSLIYLAMNTRPDIAFAVNRCARYMSNPNESHFRALERIWKYLKQYPDLGLTYDCRAIEQYILGYTDADWGGDTINRKSTSGYIFHLHGNIVSWLSAQQKTVALSSCEAEYMAYKEACKESIYLNDVLTYYYKLLGYNIPREIPKLLSDSQSAIKLANNPEFHKRTKHIDISYHFIRNAIKNKKISLAYVNTKLQEADGLTKGLDTIKHKSFLHTLKLNK</sequence>
<comment type="catalytic activity">
    <reaction evidence="8">
        <text>DNA(n) + a 2'-deoxyribonucleoside 5'-triphosphate = DNA(n+1) + diphosphate</text>
        <dbReference type="Rhea" id="RHEA:22508"/>
        <dbReference type="Rhea" id="RHEA-COMP:17339"/>
        <dbReference type="Rhea" id="RHEA-COMP:17340"/>
        <dbReference type="ChEBI" id="CHEBI:33019"/>
        <dbReference type="ChEBI" id="CHEBI:61560"/>
        <dbReference type="ChEBI" id="CHEBI:173112"/>
        <dbReference type="EC" id="2.7.7.7"/>
    </reaction>
</comment>
<dbReference type="EMBL" id="MCBR01016516">
    <property type="protein sequence ID" value="RKF60525.1"/>
    <property type="molecule type" value="Genomic_DNA"/>
</dbReference>
<dbReference type="Pfam" id="PF13976">
    <property type="entry name" value="gag_pre-integrs"/>
    <property type="match status" value="1"/>
</dbReference>
<dbReference type="SUPFAM" id="SSF56672">
    <property type="entry name" value="DNA/RNA polymerases"/>
    <property type="match status" value="1"/>
</dbReference>
<dbReference type="GO" id="GO:0032196">
    <property type="term" value="P:transposition"/>
    <property type="evidence" value="ECO:0007669"/>
    <property type="project" value="UniProtKB-KW"/>
</dbReference>
<accession>A0A420HSV8</accession>
<dbReference type="InterPro" id="IPR043502">
    <property type="entry name" value="DNA/RNA_pol_sf"/>
</dbReference>
<dbReference type="InterPro" id="IPR036397">
    <property type="entry name" value="RNaseH_sf"/>
</dbReference>
<dbReference type="Proteomes" id="UP000285405">
    <property type="component" value="Unassembled WGS sequence"/>
</dbReference>
<dbReference type="GO" id="GO:0046872">
    <property type="term" value="F:metal ion binding"/>
    <property type="evidence" value="ECO:0007669"/>
    <property type="project" value="UniProtKB-KW"/>
</dbReference>
<dbReference type="Pfam" id="PF22936">
    <property type="entry name" value="Pol_BBD"/>
    <property type="match status" value="1"/>
</dbReference>
<evidence type="ECO:0000313" key="11">
    <source>
        <dbReference type="Proteomes" id="UP000285405"/>
    </source>
</evidence>
<dbReference type="CDD" id="cd09272">
    <property type="entry name" value="RNase_HI_RT_Ty1"/>
    <property type="match status" value="1"/>
</dbReference>
<dbReference type="GO" id="GO:0003723">
    <property type="term" value="F:RNA binding"/>
    <property type="evidence" value="ECO:0007669"/>
    <property type="project" value="UniProtKB-KW"/>
</dbReference>
<comment type="catalytic activity">
    <reaction evidence="7">
        <text>DNA(n) + a 2'-deoxyribonucleoside 5'-triphosphate = DNA(n+1) + diphosphate</text>
        <dbReference type="Rhea" id="RHEA:22508"/>
        <dbReference type="Rhea" id="RHEA-COMP:17339"/>
        <dbReference type="Rhea" id="RHEA-COMP:17340"/>
        <dbReference type="ChEBI" id="CHEBI:33019"/>
        <dbReference type="ChEBI" id="CHEBI:61560"/>
        <dbReference type="ChEBI" id="CHEBI:173112"/>
        <dbReference type="EC" id="2.7.7.49"/>
    </reaction>
</comment>
<dbReference type="GO" id="GO:0015074">
    <property type="term" value="P:DNA integration"/>
    <property type="evidence" value="ECO:0007669"/>
    <property type="project" value="InterPro"/>
</dbReference>
<dbReference type="Pfam" id="PF07727">
    <property type="entry name" value="RVT_2"/>
    <property type="match status" value="1"/>
</dbReference>
<keyword evidence="4" id="KW-0064">Aspartyl protease</keyword>
<evidence type="ECO:0000256" key="5">
    <source>
        <dbReference type="ARBA" id="ARBA00022801"/>
    </source>
</evidence>
<dbReference type="InterPro" id="IPR012337">
    <property type="entry name" value="RNaseH-like_sf"/>
</dbReference>
<evidence type="ECO:0000256" key="7">
    <source>
        <dbReference type="ARBA" id="ARBA00048173"/>
    </source>
</evidence>
<dbReference type="PANTHER" id="PTHR42648:SF28">
    <property type="entry name" value="TRANSPOSON-ENCODED PROTEIN WITH RIBONUCLEASE H-LIKE AND RETROVIRUS ZINC FINGER-LIKE DOMAINS"/>
    <property type="match status" value="1"/>
</dbReference>
<evidence type="ECO:0000256" key="3">
    <source>
        <dbReference type="ARBA" id="ARBA00022723"/>
    </source>
</evidence>
<dbReference type="InterPro" id="IPR057670">
    <property type="entry name" value="SH3_retrovirus"/>
</dbReference>
<feature type="domain" description="Integrase catalytic" evidence="9">
    <location>
        <begin position="533"/>
        <end position="703"/>
    </location>
</feature>
<dbReference type="PROSITE" id="PS50994">
    <property type="entry name" value="INTEGRASE"/>
    <property type="match status" value="1"/>
</dbReference>
<name>A0A420HSV8_9PEZI</name>
<proteinExistence type="predicted"/>
<evidence type="ECO:0000256" key="6">
    <source>
        <dbReference type="ARBA" id="ARBA00022884"/>
    </source>
</evidence>
<protein>
    <submittedName>
        <fullName evidence="10">Retrovirus-related Pol polyprotein from transposon TNT 1-94</fullName>
    </submittedName>
</protein>
<evidence type="ECO:0000256" key="8">
    <source>
        <dbReference type="ARBA" id="ARBA00049244"/>
    </source>
</evidence>
<keyword evidence="5" id="KW-0378">Hydrolase</keyword>
<evidence type="ECO:0000259" key="9">
    <source>
        <dbReference type="PROSITE" id="PS50994"/>
    </source>
</evidence>
<dbReference type="SUPFAM" id="SSF53098">
    <property type="entry name" value="Ribonuclease H-like"/>
    <property type="match status" value="1"/>
</dbReference>
<dbReference type="PANTHER" id="PTHR42648">
    <property type="entry name" value="TRANSPOSASE, PUTATIVE-RELATED"/>
    <property type="match status" value="1"/>
</dbReference>
<evidence type="ECO:0000256" key="2">
    <source>
        <dbReference type="ARBA" id="ARBA00022670"/>
    </source>
</evidence>
<keyword evidence="6" id="KW-0694">RNA-binding</keyword>
<comment type="caution">
    <text evidence="10">The sequence shown here is derived from an EMBL/GenBank/DDBJ whole genome shotgun (WGS) entry which is preliminary data.</text>
</comment>
<dbReference type="Gene3D" id="3.30.420.10">
    <property type="entry name" value="Ribonuclease H-like superfamily/Ribonuclease H"/>
    <property type="match status" value="1"/>
</dbReference>
<dbReference type="Pfam" id="PF00665">
    <property type="entry name" value="rve"/>
    <property type="match status" value="1"/>
</dbReference>
<dbReference type="InterPro" id="IPR039537">
    <property type="entry name" value="Retrotran_Ty1/copia-like"/>
</dbReference>
<reference evidence="10 11" key="1">
    <citation type="journal article" date="2018" name="BMC Genomics">
        <title>Comparative genome analyses reveal sequence features reflecting distinct modes of host-adaptation between dicot and monocot powdery mildew.</title>
        <authorList>
            <person name="Wu Y."/>
            <person name="Ma X."/>
            <person name="Pan Z."/>
            <person name="Kale S.D."/>
            <person name="Song Y."/>
            <person name="King H."/>
            <person name="Zhang Q."/>
            <person name="Presley C."/>
            <person name="Deng X."/>
            <person name="Wei C.I."/>
            <person name="Xiao S."/>
        </authorList>
    </citation>
    <scope>NUCLEOTIDE SEQUENCE [LARGE SCALE GENOMIC DNA]</scope>
    <source>
        <strain evidence="10">UCSC1</strain>
    </source>
</reference>
<gene>
    <name evidence="10" type="ORF">GcC1_165012</name>
</gene>
<keyword evidence="2" id="KW-0645">Protease</keyword>
<dbReference type="InterPro" id="IPR025724">
    <property type="entry name" value="GAG-pre-integrase_dom"/>
</dbReference>
<dbReference type="Pfam" id="PF14223">
    <property type="entry name" value="Retrotran_gag_2"/>
    <property type="match status" value="1"/>
</dbReference>
<dbReference type="GO" id="GO:0006508">
    <property type="term" value="P:proteolysis"/>
    <property type="evidence" value="ECO:0007669"/>
    <property type="project" value="UniProtKB-KW"/>
</dbReference>
<dbReference type="Pfam" id="PF25597">
    <property type="entry name" value="SH3_retrovirus"/>
    <property type="match status" value="1"/>
</dbReference>
<dbReference type="GO" id="GO:0003887">
    <property type="term" value="F:DNA-directed DNA polymerase activity"/>
    <property type="evidence" value="ECO:0007669"/>
    <property type="project" value="UniProtKB-EC"/>
</dbReference>
<evidence type="ECO:0000256" key="4">
    <source>
        <dbReference type="ARBA" id="ARBA00022750"/>
    </source>
</evidence>
<dbReference type="InterPro" id="IPR013103">
    <property type="entry name" value="RVT_2"/>
</dbReference>
<keyword evidence="1" id="KW-0815">Transposition</keyword>
<evidence type="ECO:0000313" key="10">
    <source>
        <dbReference type="EMBL" id="RKF60525.1"/>
    </source>
</evidence>
<dbReference type="GO" id="GO:0005634">
    <property type="term" value="C:nucleus"/>
    <property type="evidence" value="ECO:0007669"/>
    <property type="project" value="UniProtKB-ARBA"/>
</dbReference>